<dbReference type="PROSITE" id="PS50850">
    <property type="entry name" value="MFS"/>
    <property type="match status" value="1"/>
</dbReference>
<evidence type="ECO:0000313" key="10">
    <source>
        <dbReference type="EMBL" id="KAF7321162.1"/>
    </source>
</evidence>
<evidence type="ECO:0000313" key="11">
    <source>
        <dbReference type="Proteomes" id="UP000613580"/>
    </source>
</evidence>
<dbReference type="InterPro" id="IPR020846">
    <property type="entry name" value="MFS_dom"/>
</dbReference>
<dbReference type="GO" id="GO:0016020">
    <property type="term" value="C:membrane"/>
    <property type="evidence" value="ECO:0007669"/>
    <property type="project" value="UniProtKB-SubCell"/>
</dbReference>
<evidence type="ECO:0000256" key="6">
    <source>
        <dbReference type="ARBA" id="ARBA00023136"/>
    </source>
</evidence>
<feature type="compositionally biased region" description="Polar residues" evidence="7">
    <location>
        <begin position="1"/>
        <end position="12"/>
    </location>
</feature>
<comment type="similarity">
    <text evidence="2">Belongs to the major facilitator superfamily. Monocarboxylate porter (TC 2.A.1.13) family.</text>
</comment>
<dbReference type="SUPFAM" id="SSF103473">
    <property type="entry name" value="MFS general substrate transporter"/>
    <property type="match status" value="1"/>
</dbReference>
<dbReference type="Proteomes" id="UP000613580">
    <property type="component" value="Unassembled WGS sequence"/>
</dbReference>
<feature type="domain" description="Major facilitator superfamily (MFS) profile" evidence="9">
    <location>
        <begin position="211"/>
        <end position="441"/>
    </location>
</feature>
<organism evidence="10 11">
    <name type="scientific">Mycena chlorophos</name>
    <name type="common">Agaric fungus</name>
    <name type="synonym">Agaricus chlorophos</name>
    <dbReference type="NCBI Taxonomy" id="658473"/>
    <lineage>
        <taxon>Eukaryota</taxon>
        <taxon>Fungi</taxon>
        <taxon>Dikarya</taxon>
        <taxon>Basidiomycota</taxon>
        <taxon>Agaricomycotina</taxon>
        <taxon>Agaricomycetes</taxon>
        <taxon>Agaricomycetidae</taxon>
        <taxon>Agaricales</taxon>
        <taxon>Marasmiineae</taxon>
        <taxon>Mycenaceae</taxon>
        <taxon>Mycena</taxon>
    </lineage>
</organism>
<dbReference type="Gene3D" id="1.20.1250.20">
    <property type="entry name" value="MFS general substrate transporter like domains"/>
    <property type="match status" value="2"/>
</dbReference>
<comment type="caution">
    <text evidence="10">The sequence shown here is derived from an EMBL/GenBank/DDBJ whole genome shotgun (WGS) entry which is preliminary data.</text>
</comment>
<feature type="transmembrane region" description="Helical" evidence="8">
    <location>
        <begin position="343"/>
        <end position="368"/>
    </location>
</feature>
<dbReference type="InterPro" id="IPR011701">
    <property type="entry name" value="MFS"/>
</dbReference>
<feature type="transmembrane region" description="Helical" evidence="8">
    <location>
        <begin position="250"/>
        <end position="270"/>
    </location>
</feature>
<dbReference type="InterPro" id="IPR036259">
    <property type="entry name" value="MFS_trans_sf"/>
</dbReference>
<keyword evidence="4 8" id="KW-0812">Transmembrane</keyword>
<protein>
    <submittedName>
        <fullName evidence="10">Monocarboxylate permease-like protein</fullName>
    </submittedName>
</protein>
<evidence type="ECO:0000256" key="7">
    <source>
        <dbReference type="SAM" id="MobiDB-lite"/>
    </source>
</evidence>
<dbReference type="Pfam" id="PF07690">
    <property type="entry name" value="MFS_1"/>
    <property type="match status" value="1"/>
</dbReference>
<dbReference type="AlphaFoldDB" id="A0A8H6TQX3"/>
<evidence type="ECO:0000256" key="4">
    <source>
        <dbReference type="ARBA" id="ARBA00022692"/>
    </source>
</evidence>
<feature type="transmembrane region" description="Helical" evidence="8">
    <location>
        <begin position="115"/>
        <end position="135"/>
    </location>
</feature>
<sequence length="441" mass="47127">MSQEEASPTGTTVEKLPDVEAGAPESTAPAKPPAPIEPPDGGTAAWLAILGVSLVSFATFGTVNGYGAFDDYYQSTYLSNYSPTLVSMIGAIQVFLLYVFASVSGAVFDALGPRLMIPLSGFVASFALFMLSITQAQHIYQQYLTHAVLYALGATFAFFPSIAVCAHWFKRKIAFALSFPIAAAGLGGIIFPAILNQLLPRIGWGWSVRVIAFVVLFCFIVGSLTITTPRPPKPLPRLSQLLAFRAFRDPVFVCLCLGGWCGIISVFNPIFYVGLYGEVASGGPTSLTQYYLAILCATSIVGRIGPGFIADRVGRYNVMVVTNLIAGILILALWYTSTAQPNLIAFSALYGFFSGPFFALMSPCIVAISPISEIGARIGMAFAFMSTAALAGTPIGGVFIKKTTVENFRHLILFSGVFALAGTVFFAAARLLRSRKLWAIV</sequence>
<dbReference type="InterPro" id="IPR050327">
    <property type="entry name" value="Proton-linked_MCT"/>
</dbReference>
<keyword evidence="3" id="KW-0813">Transport</keyword>
<reference evidence="10" key="1">
    <citation type="submission" date="2020-05" db="EMBL/GenBank/DDBJ databases">
        <title>Mycena genomes resolve the evolution of fungal bioluminescence.</title>
        <authorList>
            <person name="Tsai I.J."/>
        </authorList>
    </citation>
    <scope>NUCLEOTIDE SEQUENCE</scope>
    <source>
        <strain evidence="10">110903Hualien_Pintung</strain>
    </source>
</reference>
<evidence type="ECO:0000256" key="3">
    <source>
        <dbReference type="ARBA" id="ARBA00022448"/>
    </source>
</evidence>
<keyword evidence="11" id="KW-1185">Reference proteome</keyword>
<feature type="transmembrane region" description="Helical" evidence="8">
    <location>
        <begin position="44"/>
        <end position="66"/>
    </location>
</feature>
<feature type="transmembrane region" description="Helical" evidence="8">
    <location>
        <begin position="173"/>
        <end position="194"/>
    </location>
</feature>
<evidence type="ECO:0000256" key="5">
    <source>
        <dbReference type="ARBA" id="ARBA00022989"/>
    </source>
</evidence>
<evidence type="ECO:0000256" key="1">
    <source>
        <dbReference type="ARBA" id="ARBA00004141"/>
    </source>
</evidence>
<keyword evidence="5 8" id="KW-1133">Transmembrane helix</keyword>
<feature type="region of interest" description="Disordered" evidence="7">
    <location>
        <begin position="1"/>
        <end position="36"/>
    </location>
</feature>
<dbReference type="PANTHER" id="PTHR11360">
    <property type="entry name" value="MONOCARBOXYLATE TRANSPORTER"/>
    <property type="match status" value="1"/>
</dbReference>
<proteinExistence type="inferred from homology"/>
<dbReference type="OrthoDB" id="6509908at2759"/>
<name>A0A8H6TQX3_MYCCL</name>
<feature type="transmembrane region" description="Helical" evidence="8">
    <location>
        <begin position="290"/>
        <end position="309"/>
    </location>
</feature>
<dbReference type="GO" id="GO:0022857">
    <property type="term" value="F:transmembrane transporter activity"/>
    <property type="evidence" value="ECO:0007669"/>
    <property type="project" value="InterPro"/>
</dbReference>
<comment type="subcellular location">
    <subcellularLocation>
        <location evidence="1">Membrane</location>
        <topology evidence="1">Multi-pass membrane protein</topology>
    </subcellularLocation>
</comment>
<feature type="transmembrane region" description="Helical" evidence="8">
    <location>
        <begin position="206"/>
        <end position="229"/>
    </location>
</feature>
<feature type="transmembrane region" description="Helical" evidence="8">
    <location>
        <begin position="380"/>
        <end position="400"/>
    </location>
</feature>
<feature type="transmembrane region" description="Helical" evidence="8">
    <location>
        <begin position="412"/>
        <end position="432"/>
    </location>
</feature>
<feature type="transmembrane region" description="Helical" evidence="8">
    <location>
        <begin position="147"/>
        <end position="166"/>
    </location>
</feature>
<feature type="transmembrane region" description="Helical" evidence="8">
    <location>
        <begin position="316"/>
        <end position="337"/>
    </location>
</feature>
<dbReference type="EMBL" id="JACAZE010000002">
    <property type="protein sequence ID" value="KAF7321162.1"/>
    <property type="molecule type" value="Genomic_DNA"/>
</dbReference>
<accession>A0A8H6TQX3</accession>
<gene>
    <name evidence="10" type="ORF">HMN09_00204400</name>
</gene>
<evidence type="ECO:0000259" key="9">
    <source>
        <dbReference type="PROSITE" id="PS50850"/>
    </source>
</evidence>
<evidence type="ECO:0000256" key="8">
    <source>
        <dbReference type="SAM" id="Phobius"/>
    </source>
</evidence>
<keyword evidence="6 8" id="KW-0472">Membrane</keyword>
<dbReference type="PANTHER" id="PTHR11360:SF224">
    <property type="entry name" value="MAJOR FACILITATOR SUPERFAMILY (MFS) PROFILE DOMAIN-CONTAINING PROTEIN-RELATED"/>
    <property type="match status" value="1"/>
</dbReference>
<evidence type="ECO:0000256" key="2">
    <source>
        <dbReference type="ARBA" id="ARBA00006727"/>
    </source>
</evidence>
<feature type="transmembrane region" description="Helical" evidence="8">
    <location>
        <begin position="86"/>
        <end position="108"/>
    </location>
</feature>